<dbReference type="EMBL" id="REGN01001486">
    <property type="protein sequence ID" value="RNA34393.1"/>
    <property type="molecule type" value="Genomic_DNA"/>
</dbReference>
<accession>A0A3M7SF08</accession>
<name>A0A3M7SF08_BRAPC</name>
<protein>
    <submittedName>
        <fullName evidence="1">Uncharacterized protein</fullName>
    </submittedName>
</protein>
<proteinExistence type="predicted"/>
<evidence type="ECO:0000313" key="2">
    <source>
        <dbReference type="Proteomes" id="UP000276133"/>
    </source>
</evidence>
<organism evidence="1 2">
    <name type="scientific">Brachionus plicatilis</name>
    <name type="common">Marine rotifer</name>
    <name type="synonym">Brachionus muelleri</name>
    <dbReference type="NCBI Taxonomy" id="10195"/>
    <lineage>
        <taxon>Eukaryota</taxon>
        <taxon>Metazoa</taxon>
        <taxon>Spiralia</taxon>
        <taxon>Gnathifera</taxon>
        <taxon>Rotifera</taxon>
        <taxon>Eurotatoria</taxon>
        <taxon>Monogononta</taxon>
        <taxon>Pseudotrocha</taxon>
        <taxon>Ploima</taxon>
        <taxon>Brachionidae</taxon>
        <taxon>Brachionus</taxon>
    </lineage>
</organism>
<dbReference type="Proteomes" id="UP000276133">
    <property type="component" value="Unassembled WGS sequence"/>
</dbReference>
<keyword evidence="2" id="KW-1185">Reference proteome</keyword>
<dbReference type="AlphaFoldDB" id="A0A3M7SF08"/>
<evidence type="ECO:0000313" key="1">
    <source>
        <dbReference type="EMBL" id="RNA34393.1"/>
    </source>
</evidence>
<sequence length="63" mass="7036">MVGIDFHEPAFFDVQMETSDGKMGQIVYVLEASWSALSTNVWLYHAIPKASKASFPTKKTSKL</sequence>
<gene>
    <name evidence="1" type="ORF">BpHYR1_042174</name>
</gene>
<comment type="caution">
    <text evidence="1">The sequence shown here is derived from an EMBL/GenBank/DDBJ whole genome shotgun (WGS) entry which is preliminary data.</text>
</comment>
<reference evidence="1 2" key="1">
    <citation type="journal article" date="2018" name="Sci. Rep.">
        <title>Genomic signatures of local adaptation to the degree of environmental predictability in rotifers.</title>
        <authorList>
            <person name="Franch-Gras L."/>
            <person name="Hahn C."/>
            <person name="Garcia-Roger E.M."/>
            <person name="Carmona M.J."/>
            <person name="Serra M."/>
            <person name="Gomez A."/>
        </authorList>
    </citation>
    <scope>NUCLEOTIDE SEQUENCE [LARGE SCALE GENOMIC DNA]</scope>
    <source>
        <strain evidence="1">HYR1</strain>
    </source>
</reference>